<protein>
    <recommendedName>
        <fullName evidence="4">F-box domain-containing protein</fullName>
    </recommendedName>
</protein>
<feature type="compositionally biased region" description="Polar residues" evidence="3">
    <location>
        <begin position="580"/>
        <end position="590"/>
    </location>
</feature>
<dbReference type="PANTHER" id="PTHR19872">
    <property type="entry name" value="UBIQUITIN LIGASE SPECIFICITY FACTOR/HREP PROTEIN"/>
    <property type="match status" value="1"/>
</dbReference>
<dbReference type="EMBL" id="JBBPFD010000007">
    <property type="protein sequence ID" value="KAK7919251.1"/>
    <property type="molecule type" value="Genomic_DNA"/>
</dbReference>
<reference evidence="6" key="1">
    <citation type="submission" date="2024-04" db="EMBL/GenBank/DDBJ databases">
        <title>Salinicola lusitanus LLJ914,a marine bacterium isolated from the Okinawa Trough.</title>
        <authorList>
            <person name="Li J."/>
        </authorList>
    </citation>
    <scope>NUCLEOTIDE SEQUENCE [LARGE SCALE GENOMIC DNA]</scope>
</reference>
<dbReference type="Gene3D" id="2.130.10.10">
    <property type="entry name" value="YVTN repeat-like/Quinoprotein amine dehydrogenase"/>
    <property type="match status" value="1"/>
</dbReference>
<dbReference type="SUPFAM" id="SSF50978">
    <property type="entry name" value="WD40 repeat-like"/>
    <property type="match status" value="1"/>
</dbReference>
<dbReference type="InterPro" id="IPR001810">
    <property type="entry name" value="F-box_dom"/>
</dbReference>
<evidence type="ECO:0000313" key="6">
    <source>
        <dbReference type="Proteomes" id="UP001460270"/>
    </source>
</evidence>
<feature type="region of interest" description="Disordered" evidence="3">
    <location>
        <begin position="653"/>
        <end position="733"/>
    </location>
</feature>
<feature type="compositionally biased region" description="Polar residues" evidence="3">
    <location>
        <begin position="670"/>
        <end position="681"/>
    </location>
</feature>
<sequence>METSNNTKSSEVDLTETTPCAFLCKMCPSCVFAKTPPISTDPLWTVADSFQRRFLMDLLSRCKSPQVLEKILRVLDLTSWSVFTYSRSQKLTSSEPSISAKSQEKPLGFNGHDIRQWFDSSPDWIKSHYICRLLLRCDNDLLRALANLTNVLLIRQKRGLLTFEGYKTNDEVSEEPAIMVVPGSSKSYSGISRFKDFISCLPVNLAKKILGLLDESCLRICTRVSRRWQFLAKETLSDIDFRKTFNDRIMEVVKSKESKVASPTYAKMVKVRVPVSGTTSGDKEGQLKTEYVQMEERNVYCGGFFVTDVIAKRDPHRLIDYRGKTLMAAGYKDGSMHLLYVSVEAKVMSVLKGNVVQIRSLRLCEEKDLVITGSYDALISSVRCVRIHQTRVYSSCDKGHVKIWDLETAAVLKVIDSHQSSVLCLFFNEWHLLTGDAKGLVMAWSTHCEVKDCIRTFHHPREIQSLTLSYLRVVTGCADGKIRIFNFLTGDCLRVIMAGAKSNHILSVHFFENCFVVNSIAHVKYFHFGEVFWDYMDSPNKDKKQVQAEAGLVSDRPSASAPVNKVSSPSMKTHNRRKSLSSLTNSTAKCSTEEQRDSAKLASSEKATSTRIKKRGPHHPPTRDYILLKVNTSQKAQNMDEAGINMEHNARLRDDWSSPTPLKDLKTKETNTAFSKTSPLSSKIAPKREVSTAPGRIMRPHPPLVEKTQPQSAKTQRLVNKTATSKEDKPENALAKSLSDLESFLSSASNIKNVDCFNHQAEFKLLTTTQLEEQSRSQKDLKAKKEVSTNKKGL</sequence>
<name>A0AAW0PAX1_9GOBI</name>
<keyword evidence="1" id="KW-0853">WD repeat</keyword>
<keyword evidence="2" id="KW-0677">Repeat</keyword>
<dbReference type="SMART" id="SM00320">
    <property type="entry name" value="WD40"/>
    <property type="match status" value="3"/>
</dbReference>
<dbReference type="InterPro" id="IPR036322">
    <property type="entry name" value="WD40_repeat_dom_sf"/>
</dbReference>
<evidence type="ECO:0000256" key="2">
    <source>
        <dbReference type="ARBA" id="ARBA00022737"/>
    </source>
</evidence>
<evidence type="ECO:0000256" key="1">
    <source>
        <dbReference type="ARBA" id="ARBA00022574"/>
    </source>
</evidence>
<dbReference type="PROSITE" id="PS50181">
    <property type="entry name" value="FBOX"/>
    <property type="match status" value="1"/>
</dbReference>
<keyword evidence="6" id="KW-1185">Reference proteome</keyword>
<dbReference type="Proteomes" id="UP001460270">
    <property type="component" value="Unassembled WGS sequence"/>
</dbReference>
<evidence type="ECO:0000313" key="5">
    <source>
        <dbReference type="EMBL" id="KAK7919251.1"/>
    </source>
</evidence>
<dbReference type="AlphaFoldDB" id="A0AAW0PAX1"/>
<dbReference type="PANTHER" id="PTHR19872:SF7">
    <property type="entry name" value="F-BOX AND WD REPEAT DOMAIN CONTAINING PROTEIN 10B-RELATED"/>
    <property type="match status" value="1"/>
</dbReference>
<accession>A0AAW0PAX1</accession>
<dbReference type="InterPro" id="IPR036047">
    <property type="entry name" value="F-box-like_dom_sf"/>
</dbReference>
<dbReference type="InterPro" id="IPR015943">
    <property type="entry name" value="WD40/YVTN_repeat-like_dom_sf"/>
</dbReference>
<evidence type="ECO:0000256" key="3">
    <source>
        <dbReference type="SAM" id="MobiDB-lite"/>
    </source>
</evidence>
<organism evidence="5 6">
    <name type="scientific">Mugilogobius chulae</name>
    <name type="common">yellowstripe goby</name>
    <dbReference type="NCBI Taxonomy" id="88201"/>
    <lineage>
        <taxon>Eukaryota</taxon>
        <taxon>Metazoa</taxon>
        <taxon>Chordata</taxon>
        <taxon>Craniata</taxon>
        <taxon>Vertebrata</taxon>
        <taxon>Euteleostomi</taxon>
        <taxon>Actinopterygii</taxon>
        <taxon>Neopterygii</taxon>
        <taxon>Teleostei</taxon>
        <taxon>Neoteleostei</taxon>
        <taxon>Acanthomorphata</taxon>
        <taxon>Gobiaria</taxon>
        <taxon>Gobiiformes</taxon>
        <taxon>Gobioidei</taxon>
        <taxon>Gobiidae</taxon>
        <taxon>Gobionellinae</taxon>
        <taxon>Mugilogobius</taxon>
    </lineage>
</organism>
<feature type="region of interest" description="Disordered" evidence="3">
    <location>
        <begin position="544"/>
        <end position="623"/>
    </location>
</feature>
<dbReference type="InterPro" id="IPR051075">
    <property type="entry name" value="SCF_subunit_WD-repeat"/>
</dbReference>
<gene>
    <name evidence="5" type="ORF">WMY93_010535</name>
</gene>
<feature type="compositionally biased region" description="Basic and acidic residues" evidence="3">
    <location>
        <begin position="773"/>
        <end position="794"/>
    </location>
</feature>
<feature type="domain" description="F-box" evidence="4">
    <location>
        <begin position="195"/>
        <end position="244"/>
    </location>
</feature>
<proteinExistence type="predicted"/>
<dbReference type="InterPro" id="IPR001680">
    <property type="entry name" value="WD40_rpt"/>
</dbReference>
<feature type="compositionally biased region" description="Polar residues" evidence="3">
    <location>
        <begin position="708"/>
        <end position="723"/>
    </location>
</feature>
<feature type="region of interest" description="Disordered" evidence="3">
    <location>
        <begin position="771"/>
        <end position="794"/>
    </location>
</feature>
<comment type="caution">
    <text evidence="5">The sequence shown here is derived from an EMBL/GenBank/DDBJ whole genome shotgun (WGS) entry which is preliminary data.</text>
</comment>
<dbReference type="Gene3D" id="1.20.1280.50">
    <property type="match status" value="1"/>
</dbReference>
<feature type="compositionally biased region" description="Basic residues" evidence="3">
    <location>
        <begin position="611"/>
        <end position="620"/>
    </location>
</feature>
<evidence type="ECO:0000259" key="4">
    <source>
        <dbReference type="PROSITE" id="PS50181"/>
    </source>
</evidence>
<dbReference type="SUPFAM" id="SSF81383">
    <property type="entry name" value="F-box domain"/>
    <property type="match status" value="1"/>
</dbReference>